<evidence type="ECO:0000313" key="2">
    <source>
        <dbReference type="Proteomes" id="UP001177595"/>
    </source>
</evidence>
<organism evidence="1 2">
    <name type="scientific">Arsenophonus nasoniae</name>
    <name type="common">son-killer infecting Nasonia vitripennis</name>
    <dbReference type="NCBI Taxonomy" id="638"/>
    <lineage>
        <taxon>Bacteria</taxon>
        <taxon>Pseudomonadati</taxon>
        <taxon>Pseudomonadota</taxon>
        <taxon>Gammaproteobacteria</taxon>
        <taxon>Enterobacterales</taxon>
        <taxon>Morganellaceae</taxon>
        <taxon>Arsenophonus</taxon>
    </lineage>
</organism>
<reference evidence="1" key="1">
    <citation type="submission" date="2023-04" db="EMBL/GenBank/DDBJ databases">
        <title>Genome dynamics across the evolutionary transition to endosymbiosis.</title>
        <authorList>
            <person name="Siozios S."/>
            <person name="Nadal-Jimenez P."/>
            <person name="Azagi T."/>
            <person name="Sprong H."/>
            <person name="Frost C.L."/>
            <person name="Parratt S.R."/>
            <person name="Taylor G."/>
            <person name="Brettell L."/>
            <person name="Lew K.C."/>
            <person name="Croft L."/>
            <person name="King K.C."/>
            <person name="Brockhurst M.A."/>
            <person name="Hypsa V."/>
            <person name="Novakova E."/>
            <person name="Darby A.C."/>
            <person name="Hurst G.D.D."/>
        </authorList>
    </citation>
    <scope>NUCLEOTIDE SEQUENCE</scope>
    <source>
        <strain evidence="1">APv</strain>
    </source>
</reference>
<accession>A0AA95GPC3</accession>
<dbReference type="InterPro" id="IPR021808">
    <property type="entry name" value="DUF3383"/>
</dbReference>
<proteinExistence type="predicted"/>
<dbReference type="RefSeq" id="WP_280624109.1">
    <property type="nucleotide sequence ID" value="NZ_CP123504.1"/>
</dbReference>
<dbReference type="AlphaFoldDB" id="A0AA95GPC3"/>
<evidence type="ECO:0000313" key="1">
    <source>
        <dbReference type="EMBL" id="WGM00511.1"/>
    </source>
</evidence>
<sequence>MSKGLPISRVVKVTLDMSPRTASSRNFGSLLVVGDSPVIDPLERLRAYSNIEEVANDFGTTAPEYQAASLYYQQSPKPVDLYVGRWVKSASPALLRGSILTEEESTISNFTSITDGAMNISVNGRTVKLSAIDFSQETNLNGVAARISEKMNTSTITWNNNNSRFVVTSNTAGKNSSVGFASAPESGTDLSALLKLTQESGATPVSGMDGETIVDAVSTLADFSSGWYGLVVTSALSTDEVKGIANFIGAAGSSRVFGYTTQDTTVLDSTKADDIASQLKQAKYQRVFTQYSASTPYAAASAFGRAFSVNFNGNNTTITLKFKQEPGVKAETLTTSQANTLADKNCNVFVNYDNDTAIIQEGVMANGDFFDERHGLDWLQNFVQTNLYNLLYTSTTKVSQTEQGSTTLLTNVEQSLAQAVTNGLLAPGVWNGGSLGQLASGDTLTKGYYVYIQPLAEQAQSEREKRKAPPIQVACKLAGAVHFADVLITIVR</sequence>
<dbReference type="Pfam" id="PF11863">
    <property type="entry name" value="DUF3383"/>
    <property type="match status" value="1"/>
</dbReference>
<dbReference type="EMBL" id="CP123504">
    <property type="protein sequence ID" value="WGM00511.1"/>
    <property type="molecule type" value="Genomic_DNA"/>
</dbReference>
<gene>
    <name evidence="1" type="ORF">QE210_11585</name>
</gene>
<dbReference type="Proteomes" id="UP001177595">
    <property type="component" value="Chromosome"/>
</dbReference>
<protein>
    <submittedName>
        <fullName evidence="1">DUF3383 domain-containing protein</fullName>
    </submittedName>
</protein>
<name>A0AA95GPC3_9GAMM</name>